<feature type="transmembrane region" description="Helical" evidence="7">
    <location>
        <begin position="170"/>
        <end position="191"/>
    </location>
</feature>
<feature type="transmembrane region" description="Helical" evidence="7">
    <location>
        <begin position="281"/>
        <end position="300"/>
    </location>
</feature>
<keyword evidence="5 7" id="KW-1133">Transmembrane helix</keyword>
<feature type="transmembrane region" description="Helical" evidence="7">
    <location>
        <begin position="249"/>
        <end position="275"/>
    </location>
</feature>
<protein>
    <submittedName>
        <fullName evidence="10">Cysteine/glutathione ABC transporter permease/ATP-binding protein CydD</fullName>
    </submittedName>
</protein>
<dbReference type="Pfam" id="PF00664">
    <property type="entry name" value="ABC_membrane"/>
    <property type="match status" value="1"/>
</dbReference>
<dbReference type="Pfam" id="PF00005">
    <property type="entry name" value="ABC_tran"/>
    <property type="match status" value="1"/>
</dbReference>
<evidence type="ECO:0000313" key="11">
    <source>
        <dbReference type="Proteomes" id="UP000651208"/>
    </source>
</evidence>
<dbReference type="Gene3D" id="1.20.1560.10">
    <property type="entry name" value="ABC transporter type 1, transmembrane domain"/>
    <property type="match status" value="1"/>
</dbReference>
<dbReference type="InterPro" id="IPR027417">
    <property type="entry name" value="P-loop_NTPase"/>
</dbReference>
<organism evidence="10 11">
    <name type="scientific">Frischella japonica</name>
    <dbReference type="NCBI Taxonomy" id="2741544"/>
    <lineage>
        <taxon>Bacteria</taxon>
        <taxon>Pseudomonadati</taxon>
        <taxon>Pseudomonadota</taxon>
        <taxon>Gammaproteobacteria</taxon>
        <taxon>Orbales</taxon>
        <taxon>Orbaceae</taxon>
        <taxon>Frischella</taxon>
    </lineage>
</organism>
<evidence type="ECO:0000256" key="7">
    <source>
        <dbReference type="SAM" id="Phobius"/>
    </source>
</evidence>
<feature type="transmembrane region" description="Helical" evidence="7">
    <location>
        <begin position="55"/>
        <end position="78"/>
    </location>
</feature>
<dbReference type="Gene3D" id="3.40.50.300">
    <property type="entry name" value="P-loop containing nucleotide triphosphate hydrolases"/>
    <property type="match status" value="1"/>
</dbReference>
<dbReference type="PANTHER" id="PTHR24221:SF261">
    <property type="entry name" value="GLUTATHIONE_L-CYSTEINE TRANSPORT SYSTEM ATP-BINDING_PERMEASE PROTEIN CYDD"/>
    <property type="match status" value="1"/>
</dbReference>
<dbReference type="PROSITE" id="PS50929">
    <property type="entry name" value="ABC_TM1F"/>
    <property type="match status" value="1"/>
</dbReference>
<evidence type="ECO:0000256" key="4">
    <source>
        <dbReference type="ARBA" id="ARBA00022840"/>
    </source>
</evidence>
<dbReference type="InterPro" id="IPR036640">
    <property type="entry name" value="ABC1_TM_sf"/>
</dbReference>
<feature type="transmembrane region" description="Helical" evidence="7">
    <location>
        <begin position="147"/>
        <end position="164"/>
    </location>
</feature>
<comment type="subcellular location">
    <subcellularLocation>
        <location evidence="1">Cell membrane</location>
        <topology evidence="1">Multi-pass membrane protein</topology>
    </subcellularLocation>
</comment>
<evidence type="ECO:0000259" key="8">
    <source>
        <dbReference type="PROSITE" id="PS50893"/>
    </source>
</evidence>
<dbReference type="InterPro" id="IPR014216">
    <property type="entry name" value="ABC_transptr_CydD"/>
</dbReference>
<dbReference type="CDD" id="cd18584">
    <property type="entry name" value="ABC_6TM_AarD_CydD"/>
    <property type="match status" value="1"/>
</dbReference>
<comment type="caution">
    <text evidence="10">The sequence shown here is derived from an EMBL/GenBank/DDBJ whole genome shotgun (WGS) entry which is preliminary data.</text>
</comment>
<dbReference type="PROSITE" id="PS00211">
    <property type="entry name" value="ABC_TRANSPORTER_1"/>
    <property type="match status" value="1"/>
</dbReference>
<gene>
    <name evidence="10" type="primary">cydD</name>
    <name evidence="10" type="ORF">FcAc13_08065</name>
</gene>
<dbReference type="CDD" id="cd03228">
    <property type="entry name" value="ABCC_MRP_Like"/>
    <property type="match status" value="1"/>
</dbReference>
<accession>A0ABR7QYH1</accession>
<feature type="domain" description="ABC transporter" evidence="8">
    <location>
        <begin position="355"/>
        <end position="576"/>
    </location>
</feature>
<keyword evidence="3" id="KW-0547">Nucleotide-binding</keyword>
<feature type="transmembrane region" description="Helical" evidence="7">
    <location>
        <begin position="25"/>
        <end position="49"/>
    </location>
</feature>
<dbReference type="EMBL" id="JABURY010000016">
    <property type="protein sequence ID" value="MBC9131263.1"/>
    <property type="molecule type" value="Genomic_DNA"/>
</dbReference>
<evidence type="ECO:0000313" key="10">
    <source>
        <dbReference type="EMBL" id="MBC9131263.1"/>
    </source>
</evidence>
<keyword evidence="4" id="KW-0067">ATP-binding</keyword>
<dbReference type="InterPro" id="IPR017871">
    <property type="entry name" value="ABC_transporter-like_CS"/>
</dbReference>
<evidence type="ECO:0000256" key="5">
    <source>
        <dbReference type="ARBA" id="ARBA00022989"/>
    </source>
</evidence>
<keyword evidence="6 7" id="KW-0472">Membrane</keyword>
<dbReference type="NCBIfam" id="TIGR02857">
    <property type="entry name" value="CydD"/>
    <property type="match status" value="1"/>
</dbReference>
<evidence type="ECO:0000259" key="9">
    <source>
        <dbReference type="PROSITE" id="PS50929"/>
    </source>
</evidence>
<feature type="domain" description="ABC transmembrane type-1" evidence="9">
    <location>
        <begin position="30"/>
        <end position="319"/>
    </location>
</feature>
<sequence>MSVLDKTRQTYLLKWLKQQAKQHKVALLCSVLTGLATAICIIMQAALLANILQDLIILGGNFKSITVYFTALLALFGIRSLITYAREKINFSLGAAIRHSIRQQLITKIEKEGPVAIYHHTGGGLSTLLIEQIEDLHDFYARYLPQMQLSMMIPIIIVAVILPFNWTAALILMATAPLIPIFMILVGMGAADVNRRNFKALTYLSGHFLDRLKGLTTIRLFNQGCNQTEQIANAAERFRIRTMNVLKMAFLSSAVLEFFTSISIAIVAVYFGFSYLGEFDFGAYDSGVTLFAGFFALILAPEFFQPLRDLGTYYHAKAQAIAAADNIEKFIIQPTHVNESTSVKTVNFDQNIETIVGKDLVILSADNQPIIGPLNFTLTPPFRIALTGISGEGKSSILNLLLGFLPYRGSLMINGIEFQTIDIKSWRSQLSWLGQNPYLINGTIRQNLLLADPLATSQDIADVIEQAQLTELIAQLPDGLDTEIGEDAVKISVGQAQRIAIARALLKPCQLMLLDEPTASLDKQTALEIETILAQSYQQCQIIMVTHHLNQAMQFSQIWRLHNQQLYINKPDSMLC</sequence>
<dbReference type="InterPro" id="IPR003439">
    <property type="entry name" value="ABC_transporter-like_ATP-bd"/>
</dbReference>
<keyword evidence="11" id="KW-1185">Reference proteome</keyword>
<keyword evidence="2 7" id="KW-0812">Transmembrane</keyword>
<dbReference type="InterPro" id="IPR003593">
    <property type="entry name" value="AAA+_ATPase"/>
</dbReference>
<dbReference type="PANTHER" id="PTHR24221">
    <property type="entry name" value="ATP-BINDING CASSETTE SUB-FAMILY B"/>
    <property type="match status" value="1"/>
</dbReference>
<dbReference type="Proteomes" id="UP000651208">
    <property type="component" value="Unassembled WGS sequence"/>
</dbReference>
<reference evidence="10 11" key="1">
    <citation type="submission" date="2020-06" db="EMBL/GenBank/DDBJ databases">
        <title>Frischella cerana isolated from Apis cerana gut homogenate.</title>
        <authorList>
            <person name="Wolter L.A."/>
            <person name="Suenami S."/>
            <person name="Miyazaki R."/>
        </authorList>
    </citation>
    <scope>NUCLEOTIDE SEQUENCE [LARGE SCALE GENOMIC DNA]</scope>
    <source>
        <strain evidence="10 11">Ac13</strain>
    </source>
</reference>
<dbReference type="SMART" id="SM00382">
    <property type="entry name" value="AAA"/>
    <property type="match status" value="1"/>
</dbReference>
<dbReference type="NCBIfam" id="NF008379">
    <property type="entry name" value="PRK11174.1"/>
    <property type="match status" value="1"/>
</dbReference>
<proteinExistence type="predicted"/>
<dbReference type="RefSeq" id="WP_187755694.1">
    <property type="nucleotide sequence ID" value="NZ_JABURY010000016.1"/>
</dbReference>
<dbReference type="SUPFAM" id="SSF52540">
    <property type="entry name" value="P-loop containing nucleoside triphosphate hydrolases"/>
    <property type="match status" value="1"/>
</dbReference>
<evidence type="ECO:0000256" key="3">
    <source>
        <dbReference type="ARBA" id="ARBA00022741"/>
    </source>
</evidence>
<name>A0ABR7QYH1_9GAMM</name>
<dbReference type="PROSITE" id="PS50893">
    <property type="entry name" value="ABC_TRANSPORTER_2"/>
    <property type="match status" value="1"/>
</dbReference>
<evidence type="ECO:0000256" key="1">
    <source>
        <dbReference type="ARBA" id="ARBA00004651"/>
    </source>
</evidence>
<evidence type="ECO:0000256" key="6">
    <source>
        <dbReference type="ARBA" id="ARBA00023136"/>
    </source>
</evidence>
<dbReference type="InterPro" id="IPR039421">
    <property type="entry name" value="Type_1_exporter"/>
</dbReference>
<dbReference type="InterPro" id="IPR011527">
    <property type="entry name" value="ABC1_TM_dom"/>
</dbReference>
<dbReference type="SUPFAM" id="SSF90123">
    <property type="entry name" value="ABC transporter transmembrane region"/>
    <property type="match status" value="1"/>
</dbReference>
<evidence type="ECO:0000256" key="2">
    <source>
        <dbReference type="ARBA" id="ARBA00022692"/>
    </source>
</evidence>